<dbReference type="SUPFAM" id="SSF46689">
    <property type="entry name" value="Homeodomain-like"/>
    <property type="match status" value="1"/>
</dbReference>
<comment type="caution">
    <text evidence="7">The sequence shown here is derived from an EMBL/GenBank/DDBJ whole genome shotgun (WGS) entry which is preliminary data.</text>
</comment>
<dbReference type="EMBL" id="JAGYPN010000003">
    <property type="protein sequence ID" value="MBS4224127.1"/>
    <property type="molecule type" value="Genomic_DNA"/>
</dbReference>
<dbReference type="SMART" id="SM00342">
    <property type="entry name" value="HTH_ARAC"/>
    <property type="match status" value="1"/>
</dbReference>
<dbReference type="PANTHER" id="PTHR43280">
    <property type="entry name" value="ARAC-FAMILY TRANSCRIPTIONAL REGULATOR"/>
    <property type="match status" value="1"/>
</dbReference>
<dbReference type="InterPro" id="IPR018060">
    <property type="entry name" value="HTH_AraC"/>
</dbReference>
<keyword evidence="4" id="KW-0597">Phosphoprotein</keyword>
<keyword evidence="1" id="KW-0805">Transcription regulation</keyword>
<dbReference type="Gene3D" id="3.40.50.2300">
    <property type="match status" value="1"/>
</dbReference>
<evidence type="ECO:0000256" key="4">
    <source>
        <dbReference type="PROSITE-ProRule" id="PRU00169"/>
    </source>
</evidence>
<dbReference type="AlphaFoldDB" id="A0A942Z6A4"/>
<feature type="modified residue" description="4-aspartylphosphate" evidence="4">
    <location>
        <position position="57"/>
    </location>
</feature>
<dbReference type="InterPro" id="IPR009057">
    <property type="entry name" value="Homeodomain-like_sf"/>
</dbReference>
<evidence type="ECO:0000259" key="5">
    <source>
        <dbReference type="PROSITE" id="PS01124"/>
    </source>
</evidence>
<dbReference type="SUPFAM" id="SSF52172">
    <property type="entry name" value="CheY-like"/>
    <property type="match status" value="1"/>
</dbReference>
<evidence type="ECO:0000256" key="2">
    <source>
        <dbReference type="ARBA" id="ARBA00023125"/>
    </source>
</evidence>
<feature type="domain" description="HTH araC/xylS-type" evidence="5">
    <location>
        <begin position="261"/>
        <end position="360"/>
    </location>
</feature>
<name>A0A942Z6A4_9BACI</name>
<dbReference type="GO" id="GO:0003700">
    <property type="term" value="F:DNA-binding transcription factor activity"/>
    <property type="evidence" value="ECO:0007669"/>
    <property type="project" value="InterPro"/>
</dbReference>
<dbReference type="PANTHER" id="PTHR43280:SF2">
    <property type="entry name" value="HTH-TYPE TRANSCRIPTIONAL REGULATOR EXSA"/>
    <property type="match status" value="1"/>
</dbReference>
<gene>
    <name evidence="7" type="ORF">KHA91_15505</name>
</gene>
<dbReference type="RefSeq" id="WP_213099173.1">
    <property type="nucleotide sequence ID" value="NZ_JAGYPK010000003.1"/>
</dbReference>
<dbReference type="CDD" id="cd17536">
    <property type="entry name" value="REC_YesN-like"/>
    <property type="match status" value="1"/>
</dbReference>
<dbReference type="PROSITE" id="PS50110">
    <property type="entry name" value="RESPONSE_REGULATORY"/>
    <property type="match status" value="1"/>
</dbReference>
<dbReference type="Pfam" id="PF00072">
    <property type="entry name" value="Response_reg"/>
    <property type="match status" value="1"/>
</dbReference>
<feature type="domain" description="Response regulatory" evidence="6">
    <location>
        <begin position="3"/>
        <end position="122"/>
    </location>
</feature>
<accession>A0A942Z6A4</accession>
<keyword evidence="2" id="KW-0238">DNA-binding</keyword>
<evidence type="ECO:0000256" key="1">
    <source>
        <dbReference type="ARBA" id="ARBA00023015"/>
    </source>
</evidence>
<dbReference type="GO" id="GO:0043565">
    <property type="term" value="F:sequence-specific DNA binding"/>
    <property type="evidence" value="ECO:0007669"/>
    <property type="project" value="InterPro"/>
</dbReference>
<dbReference type="GO" id="GO:0000160">
    <property type="term" value="P:phosphorelay signal transduction system"/>
    <property type="evidence" value="ECO:0007669"/>
    <property type="project" value="InterPro"/>
</dbReference>
<evidence type="ECO:0000256" key="3">
    <source>
        <dbReference type="ARBA" id="ARBA00023163"/>
    </source>
</evidence>
<keyword evidence="3" id="KW-0804">Transcription</keyword>
<dbReference type="PROSITE" id="PS01124">
    <property type="entry name" value="HTH_ARAC_FAMILY_2"/>
    <property type="match status" value="1"/>
</dbReference>
<proteinExistence type="predicted"/>
<sequence>MTALLIVDDESWVRDTIKALVTHETSPISHVDIEEAKNGIEVLELIKIKQVDMIVTDMKMPGIDGKELLEIIEQKYPQLPVIVLSGYHDFIYTKQAIKSKVIEYLLKPVNEAELFQAIEKAIQFKKELEQQQMNYPLLSIHRPEISKIIQPLLRGFYFDFKESNINQFLNRIHKFSTSIDKPLKMDESFVFHLQQKFLIMIEEIIRDHQLRLEDLEIDLKIFNLYPTASFGQIIKNQIEIGQAIISAIERNKSQKTRINLEDIKQYIDQNFDIPDMSLDIVAKTFFVSKEYLTTVYKKKYGYNITEYIISLRMERAKQLVKNTTMQYKTIAEKVGYEDAPYFYRVFKKYFNISPGEMRKS</sequence>
<dbReference type="InterPro" id="IPR001789">
    <property type="entry name" value="Sig_transdc_resp-reg_receiver"/>
</dbReference>
<reference evidence="7 8" key="1">
    <citation type="submission" date="2021-05" db="EMBL/GenBank/DDBJ databases">
        <title>Novel Bacillus species.</title>
        <authorList>
            <person name="Liu G."/>
        </authorList>
    </citation>
    <scope>NUCLEOTIDE SEQUENCE [LARGE SCALE GENOMIC DNA]</scope>
    <source>
        <strain evidence="7 8">FJAT-49682</strain>
    </source>
</reference>
<organism evidence="7 8">
    <name type="scientific">Lederbergia citrea</name>
    <dbReference type="NCBI Taxonomy" id="2833581"/>
    <lineage>
        <taxon>Bacteria</taxon>
        <taxon>Bacillati</taxon>
        <taxon>Bacillota</taxon>
        <taxon>Bacilli</taxon>
        <taxon>Bacillales</taxon>
        <taxon>Bacillaceae</taxon>
        <taxon>Lederbergia</taxon>
    </lineage>
</organism>
<evidence type="ECO:0000313" key="7">
    <source>
        <dbReference type="EMBL" id="MBS4224127.1"/>
    </source>
</evidence>
<evidence type="ECO:0000259" key="6">
    <source>
        <dbReference type="PROSITE" id="PS50110"/>
    </source>
</evidence>
<dbReference type="SMART" id="SM00448">
    <property type="entry name" value="REC"/>
    <property type="match status" value="1"/>
</dbReference>
<dbReference type="Pfam" id="PF12833">
    <property type="entry name" value="HTH_18"/>
    <property type="match status" value="1"/>
</dbReference>
<dbReference type="InterPro" id="IPR011006">
    <property type="entry name" value="CheY-like_superfamily"/>
</dbReference>
<dbReference type="Proteomes" id="UP000676456">
    <property type="component" value="Unassembled WGS sequence"/>
</dbReference>
<dbReference type="Gene3D" id="1.10.10.60">
    <property type="entry name" value="Homeodomain-like"/>
    <property type="match status" value="2"/>
</dbReference>
<keyword evidence="8" id="KW-1185">Reference proteome</keyword>
<protein>
    <submittedName>
        <fullName evidence="7">Response regulator</fullName>
    </submittedName>
</protein>
<evidence type="ECO:0000313" key="8">
    <source>
        <dbReference type="Proteomes" id="UP000676456"/>
    </source>
</evidence>